<protein>
    <submittedName>
        <fullName evidence="1">Uncharacterized protein</fullName>
    </submittedName>
</protein>
<reference evidence="1 2" key="1">
    <citation type="journal article" date="2018" name="BMC Genomics">
        <title>The genome of Naegleria lovaniensis, the basis for a comparative approach to unravel pathogenicity factors of the human pathogenic amoeba N. fowleri.</title>
        <authorList>
            <person name="Liechti N."/>
            <person name="Schurch N."/>
            <person name="Bruggmann R."/>
            <person name="Wittwer M."/>
        </authorList>
    </citation>
    <scope>NUCLEOTIDE SEQUENCE [LARGE SCALE GENOMIC DNA]</scope>
    <source>
        <strain evidence="1 2">ATCC 30569</strain>
    </source>
</reference>
<sequence>MFNTRHGTNRLVIPLEIWIHHILVHVLEFHQPPPRIISQFQNLCLVCRDWNYCLQQIRFGNENDHCINSFWACLVIGTIKNEKDSHHLDEFHCYRVLKKSQDWRKLYLERTIPKHIQWMNGHDHHGHGIETAMDVVPSPLFTWNVNNIQNHEIPNWKAKIMKFSFEPYSSIGLLALMMKSLRNEHCTSLFQEGISQLLTQQMGCHNNFVTCQGLDVLKSYKRSITLTDDVFYSRNYPNHSKEQVIEKLNQQFVNMIVDMMEQCENNTVSNHHDNRYQNILECPHSKTEKFIISTEGLAIHNSTFEEFEEFENYIDEHCSLIVHYYFEVRDLFAFFMKSGRGFFMAMPIPVLDFQEDDD</sequence>
<accession>A0AA88KFU6</accession>
<evidence type="ECO:0000313" key="1">
    <source>
        <dbReference type="EMBL" id="KAG2374794.1"/>
    </source>
</evidence>
<name>A0AA88KFU6_NAELO</name>
<organism evidence="1 2">
    <name type="scientific">Naegleria lovaniensis</name>
    <name type="common">Amoeba</name>
    <dbReference type="NCBI Taxonomy" id="51637"/>
    <lineage>
        <taxon>Eukaryota</taxon>
        <taxon>Discoba</taxon>
        <taxon>Heterolobosea</taxon>
        <taxon>Tetramitia</taxon>
        <taxon>Eutetramitia</taxon>
        <taxon>Vahlkampfiidae</taxon>
        <taxon>Naegleria</taxon>
    </lineage>
</organism>
<gene>
    <name evidence="1" type="ORF">C9374_010538</name>
</gene>
<dbReference type="AlphaFoldDB" id="A0AA88KFU6"/>
<comment type="caution">
    <text evidence="1">The sequence shown here is derived from an EMBL/GenBank/DDBJ whole genome shotgun (WGS) entry which is preliminary data.</text>
</comment>
<keyword evidence="2" id="KW-1185">Reference proteome</keyword>
<dbReference type="GeneID" id="68102992"/>
<dbReference type="Proteomes" id="UP000816034">
    <property type="component" value="Unassembled WGS sequence"/>
</dbReference>
<dbReference type="RefSeq" id="XP_044543968.1">
    <property type="nucleotide sequence ID" value="XM_044686093.1"/>
</dbReference>
<dbReference type="EMBL" id="PYSW02000043">
    <property type="protein sequence ID" value="KAG2374794.1"/>
    <property type="molecule type" value="Genomic_DNA"/>
</dbReference>
<proteinExistence type="predicted"/>
<evidence type="ECO:0000313" key="2">
    <source>
        <dbReference type="Proteomes" id="UP000816034"/>
    </source>
</evidence>